<evidence type="ECO:0000256" key="7">
    <source>
        <dbReference type="ARBA" id="ARBA00023242"/>
    </source>
</evidence>
<keyword evidence="7" id="KW-0539">Nucleus</keyword>
<evidence type="ECO:0000256" key="1">
    <source>
        <dbReference type="ARBA" id="ARBA00001968"/>
    </source>
</evidence>
<dbReference type="OrthoDB" id="2445244at2759"/>
<dbReference type="Proteomes" id="UP000439903">
    <property type="component" value="Unassembled WGS sequence"/>
</dbReference>
<comment type="caution">
    <text evidence="9">The sequence shown here is derived from an EMBL/GenBank/DDBJ whole genome shotgun (WGS) entry which is preliminary data.</text>
</comment>
<proteinExistence type="inferred from homology"/>
<dbReference type="PANTHER" id="PTHR22930">
    <property type="match status" value="1"/>
</dbReference>
<evidence type="ECO:0000313" key="10">
    <source>
        <dbReference type="Proteomes" id="UP000439903"/>
    </source>
</evidence>
<evidence type="ECO:0000256" key="4">
    <source>
        <dbReference type="ARBA" id="ARBA00022722"/>
    </source>
</evidence>
<organism evidence="9 10">
    <name type="scientific">Gigaspora margarita</name>
    <dbReference type="NCBI Taxonomy" id="4874"/>
    <lineage>
        <taxon>Eukaryota</taxon>
        <taxon>Fungi</taxon>
        <taxon>Fungi incertae sedis</taxon>
        <taxon>Mucoromycota</taxon>
        <taxon>Glomeromycotina</taxon>
        <taxon>Glomeromycetes</taxon>
        <taxon>Diversisporales</taxon>
        <taxon>Gigasporaceae</taxon>
        <taxon>Gigaspora</taxon>
    </lineage>
</organism>
<comment type="subcellular location">
    <subcellularLocation>
        <location evidence="2">Nucleus</location>
    </subcellularLocation>
</comment>
<protein>
    <submittedName>
        <fullName evidence="9">Putative nuclease HARBI1</fullName>
    </submittedName>
</protein>
<dbReference type="InterPro" id="IPR045249">
    <property type="entry name" value="HARBI1-like"/>
</dbReference>
<keyword evidence="4" id="KW-0540">Nuclease</keyword>
<evidence type="ECO:0000256" key="2">
    <source>
        <dbReference type="ARBA" id="ARBA00004123"/>
    </source>
</evidence>
<dbReference type="GO" id="GO:0016787">
    <property type="term" value="F:hydrolase activity"/>
    <property type="evidence" value="ECO:0007669"/>
    <property type="project" value="UniProtKB-KW"/>
</dbReference>
<dbReference type="GO" id="GO:0005634">
    <property type="term" value="C:nucleus"/>
    <property type="evidence" value="ECO:0007669"/>
    <property type="project" value="UniProtKB-SubCell"/>
</dbReference>
<gene>
    <name evidence="9" type="ORF">F8M41_010024</name>
</gene>
<keyword evidence="10" id="KW-1185">Reference proteome</keyword>
<feature type="domain" description="DDE Tnp4" evidence="8">
    <location>
        <begin position="38"/>
        <end position="124"/>
    </location>
</feature>
<dbReference type="InterPro" id="IPR027806">
    <property type="entry name" value="HARBI1_dom"/>
</dbReference>
<evidence type="ECO:0000313" key="9">
    <source>
        <dbReference type="EMBL" id="KAF0534285.1"/>
    </source>
</evidence>
<dbReference type="GO" id="GO:0004518">
    <property type="term" value="F:nuclease activity"/>
    <property type="evidence" value="ECO:0007669"/>
    <property type="project" value="UniProtKB-KW"/>
</dbReference>
<evidence type="ECO:0000256" key="5">
    <source>
        <dbReference type="ARBA" id="ARBA00022723"/>
    </source>
</evidence>
<keyword evidence="6" id="KW-0378">Hydrolase</keyword>
<comment type="cofactor">
    <cofactor evidence="1">
        <name>a divalent metal cation</name>
        <dbReference type="ChEBI" id="CHEBI:60240"/>
    </cofactor>
</comment>
<evidence type="ECO:0000256" key="6">
    <source>
        <dbReference type="ARBA" id="ARBA00022801"/>
    </source>
</evidence>
<sequence>MEQESIKWPQPQGTQLTTVIQEFEHGITGLENNLPNIIGAMDGSVHDARVFYRSSLYYEISHNPEQWVPGESYIIADPAYCLKTYLMKPFQDHEVLTNHERRFNKVLSSMRMSVERAFGLLKGRCNRNNEDSENEETFIVNIGRERIAGMQK</sequence>
<name>A0A8H4AUL1_GIGMA</name>
<evidence type="ECO:0000256" key="3">
    <source>
        <dbReference type="ARBA" id="ARBA00006958"/>
    </source>
</evidence>
<evidence type="ECO:0000259" key="8">
    <source>
        <dbReference type="Pfam" id="PF13359"/>
    </source>
</evidence>
<comment type="similarity">
    <text evidence="3">Belongs to the HARBI1 family.</text>
</comment>
<accession>A0A8H4AUL1</accession>
<keyword evidence="5" id="KW-0479">Metal-binding</keyword>
<dbReference type="EMBL" id="WTPW01000212">
    <property type="protein sequence ID" value="KAF0534285.1"/>
    <property type="molecule type" value="Genomic_DNA"/>
</dbReference>
<dbReference type="PANTHER" id="PTHR22930:SF85">
    <property type="entry name" value="GH03217P-RELATED"/>
    <property type="match status" value="1"/>
</dbReference>
<reference evidence="9 10" key="1">
    <citation type="journal article" date="2019" name="Environ. Microbiol.">
        <title>At the nexus of three kingdoms: the genome of the mycorrhizal fungus Gigaspora margarita provides insights into plant, endobacterial and fungal interactions.</title>
        <authorList>
            <person name="Venice F."/>
            <person name="Ghignone S."/>
            <person name="Salvioli di Fossalunga A."/>
            <person name="Amselem J."/>
            <person name="Novero M."/>
            <person name="Xianan X."/>
            <person name="Sedzielewska Toro K."/>
            <person name="Morin E."/>
            <person name="Lipzen A."/>
            <person name="Grigoriev I.V."/>
            <person name="Henrissat B."/>
            <person name="Martin F.M."/>
            <person name="Bonfante P."/>
        </authorList>
    </citation>
    <scope>NUCLEOTIDE SEQUENCE [LARGE SCALE GENOMIC DNA]</scope>
    <source>
        <strain evidence="9 10">BEG34</strain>
    </source>
</reference>
<dbReference type="GO" id="GO:0046872">
    <property type="term" value="F:metal ion binding"/>
    <property type="evidence" value="ECO:0007669"/>
    <property type="project" value="UniProtKB-KW"/>
</dbReference>
<dbReference type="AlphaFoldDB" id="A0A8H4AUL1"/>
<dbReference type="Pfam" id="PF13359">
    <property type="entry name" value="DDE_Tnp_4"/>
    <property type="match status" value="1"/>
</dbReference>